<dbReference type="NCBIfam" id="TIGR03636">
    <property type="entry name" value="uL23_arch"/>
    <property type="match status" value="1"/>
</dbReference>
<gene>
    <name evidence="6" type="primary">rpl23</name>
    <name evidence="8" type="ORF">AMQ22_01209</name>
</gene>
<keyword evidence="5 6" id="KW-0687">Ribonucleoprotein</keyword>
<dbReference type="InterPro" id="IPR013025">
    <property type="entry name" value="Ribosomal_uL23-like"/>
</dbReference>
<evidence type="ECO:0000256" key="2">
    <source>
        <dbReference type="ARBA" id="ARBA00022730"/>
    </source>
</evidence>
<evidence type="ECO:0000256" key="5">
    <source>
        <dbReference type="ARBA" id="ARBA00023274"/>
    </source>
</evidence>
<evidence type="ECO:0000256" key="3">
    <source>
        <dbReference type="ARBA" id="ARBA00022884"/>
    </source>
</evidence>
<dbReference type="PROSITE" id="PS00050">
    <property type="entry name" value="RIBOSOMAL_L23"/>
    <property type="match status" value="1"/>
</dbReference>
<dbReference type="InterPro" id="IPR019985">
    <property type="entry name" value="Ribosomal_uL23"/>
</dbReference>
<dbReference type="EMBL" id="LNGC01000049">
    <property type="protein sequence ID" value="KYC51714.1"/>
    <property type="molecule type" value="Genomic_DNA"/>
</dbReference>
<evidence type="ECO:0000256" key="7">
    <source>
        <dbReference type="RuleBase" id="RU003934"/>
    </source>
</evidence>
<dbReference type="GO" id="GO:0019843">
    <property type="term" value="F:rRNA binding"/>
    <property type="evidence" value="ECO:0007669"/>
    <property type="project" value="UniProtKB-UniRule"/>
</dbReference>
<dbReference type="InterPro" id="IPR012678">
    <property type="entry name" value="Ribosomal_uL23/eL15/eS24_sf"/>
</dbReference>
<evidence type="ECO:0000256" key="4">
    <source>
        <dbReference type="ARBA" id="ARBA00022980"/>
    </source>
</evidence>
<dbReference type="GO" id="GO:0006412">
    <property type="term" value="P:translation"/>
    <property type="evidence" value="ECO:0007669"/>
    <property type="project" value="UniProtKB-UniRule"/>
</dbReference>
<proteinExistence type="inferred from homology"/>
<comment type="caution">
    <text evidence="8">The sequence shown here is derived from an EMBL/GenBank/DDBJ whole genome shotgun (WGS) entry which is preliminary data.</text>
</comment>
<dbReference type="Pfam" id="PF00276">
    <property type="entry name" value="Ribosomal_L23"/>
    <property type="match status" value="1"/>
</dbReference>
<dbReference type="InterPro" id="IPR012677">
    <property type="entry name" value="Nucleotide-bd_a/b_plait_sf"/>
</dbReference>
<evidence type="ECO:0000313" key="8">
    <source>
        <dbReference type="EMBL" id="KYC51714.1"/>
    </source>
</evidence>
<dbReference type="HAMAP" id="MF_01369_A">
    <property type="entry name" value="Ribosomal_uL23_A"/>
    <property type="match status" value="1"/>
</dbReference>
<dbReference type="STRING" id="1705564.APG08_00810"/>
<dbReference type="GO" id="GO:0005840">
    <property type="term" value="C:ribosome"/>
    <property type="evidence" value="ECO:0007669"/>
    <property type="project" value="UniProtKB-UniRule"/>
</dbReference>
<dbReference type="NCBIfam" id="NF011118">
    <property type="entry name" value="PRK14548.1"/>
    <property type="match status" value="1"/>
</dbReference>
<dbReference type="Proteomes" id="UP000075398">
    <property type="component" value="Unassembled WGS sequence"/>
</dbReference>
<name>A0A150J430_9EURY</name>
<keyword evidence="4 6" id="KW-0689">Ribosomal protein</keyword>
<evidence type="ECO:0000256" key="6">
    <source>
        <dbReference type="HAMAP-Rule" id="MF_01369"/>
    </source>
</evidence>
<dbReference type="GO" id="GO:0003735">
    <property type="term" value="F:structural constituent of ribosome"/>
    <property type="evidence" value="ECO:0007669"/>
    <property type="project" value="UniProtKB-UniRule"/>
</dbReference>
<evidence type="ECO:0000256" key="1">
    <source>
        <dbReference type="ARBA" id="ARBA00006700"/>
    </source>
</evidence>
<comment type="subunit">
    <text evidence="6">Part of the 50S ribosomal subunit. Contacts protein L29.</text>
</comment>
<accession>A0A150J430</accession>
<dbReference type="PANTHER" id="PTHR11620">
    <property type="entry name" value="60S RIBOSOMAL PROTEIN L23A"/>
    <property type="match status" value="1"/>
</dbReference>
<reference evidence="8 9" key="1">
    <citation type="journal article" date="2016" name="ISME J.">
        <title>Chasing the elusive Euryarchaeota class WSA2: genomes reveal a uniquely fastidious methyl-reducing methanogen.</title>
        <authorList>
            <person name="Nobu M.K."/>
            <person name="Narihiro T."/>
            <person name="Kuroda K."/>
            <person name="Mei R."/>
            <person name="Liu W.T."/>
        </authorList>
    </citation>
    <scope>NUCLEOTIDE SEQUENCE [LARGE SCALE GENOMIC DNA]</scope>
    <source>
        <strain evidence="8">U1lsi0528_Bin055</strain>
    </source>
</reference>
<sequence length="87" mass="9888">MKNPHDVIVHPLITEKTVATMERDNILTFIVTMESNKQDIYNAVEELYEVEVEKVSTTVLSSGKKKAYVKLKEEYPADEVATKIGVF</sequence>
<keyword evidence="2 6" id="KW-0699">rRNA-binding</keyword>
<protein>
    <recommendedName>
        <fullName evidence="6">Large ribosomal subunit protein uL23</fullName>
    </recommendedName>
</protein>
<dbReference type="GO" id="GO:1990904">
    <property type="term" value="C:ribonucleoprotein complex"/>
    <property type="evidence" value="ECO:0007669"/>
    <property type="project" value="UniProtKB-KW"/>
</dbReference>
<dbReference type="InterPro" id="IPR001014">
    <property type="entry name" value="Ribosomal_uL23_CS"/>
</dbReference>
<dbReference type="SUPFAM" id="SSF54189">
    <property type="entry name" value="Ribosomal proteins S24e, L23 and L15e"/>
    <property type="match status" value="1"/>
</dbReference>
<evidence type="ECO:0000313" key="9">
    <source>
        <dbReference type="Proteomes" id="UP000075398"/>
    </source>
</evidence>
<keyword evidence="3 6" id="KW-0694">RNA-binding</keyword>
<comment type="similarity">
    <text evidence="1 6 7">Belongs to the universal ribosomal protein uL23 family.</text>
</comment>
<comment type="function">
    <text evidence="6">Binds to 23S rRNA. One of the proteins that surrounds the polypeptide exit tunnel on the outside of the ribosome.</text>
</comment>
<organism evidence="8 9">
    <name type="scientific">Candidatus Methanofastidiosum methylothiophilum</name>
    <dbReference type="NCBI Taxonomy" id="1705564"/>
    <lineage>
        <taxon>Archaea</taxon>
        <taxon>Methanobacteriati</taxon>
        <taxon>Methanobacteriota</taxon>
        <taxon>Stenosarchaea group</taxon>
        <taxon>Candidatus Methanofastidiosia</taxon>
        <taxon>Candidatus Methanofastidiosales</taxon>
        <taxon>Candidatus Methanofastidiosaceae</taxon>
        <taxon>Candidatus Methanofastidiosum</taxon>
    </lineage>
</organism>
<dbReference type="Gene3D" id="3.30.70.330">
    <property type="match status" value="1"/>
</dbReference>
<dbReference type="AlphaFoldDB" id="A0A150J430"/>
<dbReference type="FunFam" id="3.30.70.330:FF:000532">
    <property type="entry name" value="50S ribosomal protein L23"/>
    <property type="match status" value="1"/>
</dbReference>